<evidence type="ECO:0000313" key="1">
    <source>
        <dbReference type="EMBL" id="VAX20935.1"/>
    </source>
</evidence>
<dbReference type="Gene3D" id="3.40.190.10">
    <property type="entry name" value="Periplasmic binding protein-like II"/>
    <property type="match status" value="2"/>
</dbReference>
<dbReference type="SUPFAM" id="SSF53850">
    <property type="entry name" value="Periplasmic binding protein-like II"/>
    <property type="match status" value="1"/>
</dbReference>
<dbReference type="PANTHER" id="PTHR42941:SF1">
    <property type="entry name" value="SLL1037 PROTEIN"/>
    <property type="match status" value="1"/>
</dbReference>
<dbReference type="Pfam" id="PF16868">
    <property type="entry name" value="NMT1_3"/>
    <property type="match status" value="1"/>
</dbReference>
<dbReference type="InterPro" id="IPR011852">
    <property type="entry name" value="TRAP_TAXI"/>
</dbReference>
<dbReference type="CDD" id="cd13568">
    <property type="entry name" value="PBP2_TAXI_TRAP_like_3"/>
    <property type="match status" value="1"/>
</dbReference>
<sequence length="323" mass="34952">MKRGSTLLALALATVLFVSTYPAHAGNKRRFITIGSGSVTGVYYPIAGAISKIVNKQRKKHGIRATVESTGGSAYNVNSMSIGEMDMGIAQSDVGFRAFNGVGDFKGRKIGKLRSILSLHPEPFHIIASEKSGIKTFNDLKGKRVNIGNPGSGQRSSSEALFSVTPFGLKDMTVESLKGSEAPDYLRDGRIDAFFYTVGIGSASIMDIASAHVVKVISIDDSILNKLKKGRPYFVPVDIPGGVYPNNPDPVRTFAVKATLLTTTDLSNEIVYNIVKSIYENFGEFIKTHPALAILTPEDTLKGMSAPFHPGALKYYKERGWIK</sequence>
<dbReference type="PANTHER" id="PTHR42941">
    <property type="entry name" value="SLL1037 PROTEIN"/>
    <property type="match status" value="1"/>
</dbReference>
<accession>A0A3B1CPS2</accession>
<name>A0A3B1CPS2_9ZZZZ</name>
<organism evidence="1">
    <name type="scientific">hydrothermal vent metagenome</name>
    <dbReference type="NCBI Taxonomy" id="652676"/>
    <lineage>
        <taxon>unclassified sequences</taxon>
        <taxon>metagenomes</taxon>
        <taxon>ecological metagenomes</taxon>
    </lineage>
</organism>
<protein>
    <submittedName>
        <fullName evidence="1">TRAP transporter solute receptor, TAXI family</fullName>
    </submittedName>
</protein>
<dbReference type="AlphaFoldDB" id="A0A3B1CPS2"/>
<dbReference type="EMBL" id="UOGB01000190">
    <property type="protein sequence ID" value="VAX20935.1"/>
    <property type="molecule type" value="Genomic_DNA"/>
</dbReference>
<proteinExistence type="predicted"/>
<dbReference type="NCBIfam" id="TIGR02122">
    <property type="entry name" value="TRAP_TAXI"/>
    <property type="match status" value="1"/>
</dbReference>
<reference evidence="1" key="1">
    <citation type="submission" date="2018-06" db="EMBL/GenBank/DDBJ databases">
        <authorList>
            <person name="Zhirakovskaya E."/>
        </authorList>
    </citation>
    <scope>NUCLEOTIDE SEQUENCE</scope>
</reference>
<gene>
    <name evidence="1" type="ORF">MNBD_NITROSPINAE03-475</name>
</gene>
<keyword evidence="1" id="KW-0675">Receptor</keyword>